<dbReference type="GO" id="GO:0031490">
    <property type="term" value="F:chromatin DNA binding"/>
    <property type="evidence" value="ECO:0007669"/>
    <property type="project" value="TreeGrafter"/>
</dbReference>
<keyword evidence="7" id="KW-0378">Hydrolase</keyword>
<dbReference type="GO" id="GO:0006338">
    <property type="term" value="P:chromatin remodeling"/>
    <property type="evidence" value="ECO:0007669"/>
    <property type="project" value="TreeGrafter"/>
</dbReference>
<dbReference type="GO" id="GO:0010468">
    <property type="term" value="P:regulation of gene expression"/>
    <property type="evidence" value="ECO:0007669"/>
    <property type="project" value="UniProtKB-ARBA"/>
</dbReference>
<dbReference type="GO" id="GO:0003678">
    <property type="term" value="F:DNA helicase activity"/>
    <property type="evidence" value="ECO:0007669"/>
    <property type="project" value="UniProtKB-EC"/>
</dbReference>
<keyword evidence="6" id="KW-0863">Zinc-finger</keyword>
<keyword evidence="12" id="KW-0539">Nucleus</keyword>
<dbReference type="GeneID" id="113211824"/>
<dbReference type="PANTHER" id="PTHR46357:SF1">
    <property type="entry name" value="TRANSCRIPTIONAL REGULATOR ATRX"/>
    <property type="match status" value="1"/>
</dbReference>
<dbReference type="GO" id="GO:0005634">
    <property type="term" value="C:nucleus"/>
    <property type="evidence" value="ECO:0007669"/>
    <property type="project" value="UniProtKB-SubCell"/>
</dbReference>
<dbReference type="PROSITE" id="PS51533">
    <property type="entry name" value="ADD"/>
    <property type="match status" value="1"/>
</dbReference>
<evidence type="ECO:0000256" key="5">
    <source>
        <dbReference type="ARBA" id="ARBA00022763"/>
    </source>
</evidence>
<accession>A0A6J1T3B6</accession>
<proteinExistence type="inferred from homology"/>
<feature type="compositionally biased region" description="Acidic residues" evidence="14">
    <location>
        <begin position="428"/>
        <end position="437"/>
    </location>
</feature>
<evidence type="ECO:0000313" key="16">
    <source>
        <dbReference type="Proteomes" id="UP000504606"/>
    </source>
</evidence>
<feature type="domain" description="PHD-type" evidence="15">
    <location>
        <begin position="667"/>
        <end position="805"/>
    </location>
</feature>
<feature type="compositionally biased region" description="Basic and acidic residues" evidence="14">
    <location>
        <begin position="412"/>
        <end position="426"/>
    </location>
</feature>
<evidence type="ECO:0000256" key="12">
    <source>
        <dbReference type="ARBA" id="ARBA00023242"/>
    </source>
</evidence>
<evidence type="ECO:0000256" key="4">
    <source>
        <dbReference type="ARBA" id="ARBA00022741"/>
    </source>
</evidence>
<dbReference type="InterPro" id="IPR025766">
    <property type="entry name" value="ADD"/>
</dbReference>
<dbReference type="GO" id="GO:0005721">
    <property type="term" value="C:pericentric heterochromatin"/>
    <property type="evidence" value="ECO:0007669"/>
    <property type="project" value="TreeGrafter"/>
</dbReference>
<keyword evidence="9" id="KW-0067">ATP-binding</keyword>
<evidence type="ECO:0000256" key="11">
    <source>
        <dbReference type="ARBA" id="ARBA00023204"/>
    </source>
</evidence>
<dbReference type="PANTHER" id="PTHR46357">
    <property type="entry name" value="TRANSCRIPTIONAL REGULATOR ATRX"/>
    <property type="match status" value="1"/>
</dbReference>
<dbReference type="Proteomes" id="UP000504606">
    <property type="component" value="Unplaced"/>
</dbReference>
<dbReference type="InterPro" id="IPR052131">
    <property type="entry name" value="ATRX_domain-containing"/>
</dbReference>
<evidence type="ECO:0000256" key="13">
    <source>
        <dbReference type="ARBA" id="ARBA00047995"/>
    </source>
</evidence>
<name>A0A6J1T3B6_FRAOC</name>
<dbReference type="KEGG" id="foc:113211824"/>
<comment type="subcellular location">
    <subcellularLocation>
        <location evidence="1">Nucleus</location>
    </subcellularLocation>
</comment>
<dbReference type="GO" id="GO:0005524">
    <property type="term" value="F:ATP binding"/>
    <property type="evidence" value="ECO:0007669"/>
    <property type="project" value="UniProtKB-KW"/>
</dbReference>
<feature type="compositionally biased region" description="Basic and acidic residues" evidence="14">
    <location>
        <begin position="499"/>
        <end position="511"/>
    </location>
</feature>
<feature type="region of interest" description="Disordered" evidence="14">
    <location>
        <begin position="402"/>
        <end position="457"/>
    </location>
</feature>
<feature type="compositionally biased region" description="Polar residues" evidence="14">
    <location>
        <begin position="306"/>
        <end position="330"/>
    </location>
</feature>
<feature type="region of interest" description="Disordered" evidence="14">
    <location>
        <begin position="819"/>
        <end position="846"/>
    </location>
</feature>
<reference evidence="17 18" key="1">
    <citation type="submission" date="2025-04" db="UniProtKB">
        <authorList>
            <consortium name="RefSeq"/>
        </authorList>
    </citation>
    <scope>IDENTIFICATION</scope>
    <source>
        <tissue evidence="17 18">Whole organism</tissue>
    </source>
</reference>
<evidence type="ECO:0000256" key="8">
    <source>
        <dbReference type="ARBA" id="ARBA00022833"/>
    </source>
</evidence>
<protein>
    <submittedName>
        <fullName evidence="17 18">Uncharacterized protein LOC113211824</fullName>
    </submittedName>
</protein>
<feature type="region of interest" description="Disordered" evidence="14">
    <location>
        <begin position="474"/>
        <end position="516"/>
    </location>
</feature>
<dbReference type="RefSeq" id="XP_026286110.1">
    <property type="nucleotide sequence ID" value="XM_026430325.2"/>
</dbReference>
<feature type="region of interest" description="Disordered" evidence="14">
    <location>
        <begin position="306"/>
        <end position="337"/>
    </location>
</feature>
<evidence type="ECO:0000256" key="1">
    <source>
        <dbReference type="ARBA" id="ARBA00004123"/>
    </source>
</evidence>
<feature type="region of interest" description="Disordered" evidence="14">
    <location>
        <begin position="1283"/>
        <end position="1305"/>
    </location>
</feature>
<evidence type="ECO:0000256" key="9">
    <source>
        <dbReference type="ARBA" id="ARBA00022840"/>
    </source>
</evidence>
<dbReference type="GO" id="GO:0006281">
    <property type="term" value="P:DNA repair"/>
    <property type="evidence" value="ECO:0007669"/>
    <property type="project" value="UniProtKB-KW"/>
</dbReference>
<evidence type="ECO:0000313" key="17">
    <source>
        <dbReference type="RefSeq" id="XP_026286110.1"/>
    </source>
</evidence>
<dbReference type="InterPro" id="IPR011011">
    <property type="entry name" value="Znf_FYVE_PHD"/>
</dbReference>
<keyword evidence="5" id="KW-0227">DNA damage</keyword>
<feature type="region of interest" description="Disordered" evidence="14">
    <location>
        <begin position="351"/>
        <end position="371"/>
    </location>
</feature>
<organism evidence="16 17">
    <name type="scientific">Frankliniella occidentalis</name>
    <name type="common">Western flower thrips</name>
    <name type="synonym">Euthrips occidentalis</name>
    <dbReference type="NCBI Taxonomy" id="133901"/>
    <lineage>
        <taxon>Eukaryota</taxon>
        <taxon>Metazoa</taxon>
        <taxon>Ecdysozoa</taxon>
        <taxon>Arthropoda</taxon>
        <taxon>Hexapoda</taxon>
        <taxon>Insecta</taxon>
        <taxon>Pterygota</taxon>
        <taxon>Neoptera</taxon>
        <taxon>Paraneoptera</taxon>
        <taxon>Thysanoptera</taxon>
        <taxon>Terebrantia</taxon>
        <taxon>Thripoidea</taxon>
        <taxon>Thripidae</taxon>
        <taxon>Frankliniella</taxon>
    </lineage>
</organism>
<evidence type="ECO:0000256" key="2">
    <source>
        <dbReference type="ARBA" id="ARBA00007025"/>
    </source>
</evidence>
<keyword evidence="8" id="KW-0862">Zinc</keyword>
<sequence length="1425" mass="158153">MDNHNFEYSDIPGFHINIPKNNHSVPAAFQDDTEVAESFSEPHFQNSSEHYFQDNATHSQSDQKLDEPSIYDIRMNENNVYENTHCSQDTSDQNRTSYCPEIQNQSLDNAPLLSFSENLQQNPHEETYINSVSPSQGFSSQFLPEQFSNQNVFPDNIQPSGDVNTNAQQPENISADNPSEFLAPKKNDAYFPNASVNPEADASMYSTPNEDLNMTGSYSEPPLETEMEYPEVGITRNTSSGTESSFGCVSPYLPPVDDPIGSFDNGEHSTGTALHEVENSVDYNINNTPVEELNLYHSEAALPQLQNQEDPTVSTSNFVNQESDPESSTNHNREQDVSDNEVLFDSLQSVDVSNTPIRNPEEKDLLCGSDVDTPQISSADVDSSLGCASPLLPPIDDDIEHEVTGTPPQNIGERELHHSTEEKSAAVEETESLEPADIDIGREITATPPQNIGDKDTLHSNEEKAICETVSFGDAVETPPPINNDTGAGVTDAPSLNVGERDPLSSSEEKGNPLAVDETLECITNSLEEGIEASKEKEKNSPSAEKVRALSPMITLLDGDFGEGIETFSSADNNEDSEKKFKTDVEENRIVTRAKTGAIPNKTPRFIEEFGDSDDSSKHSVQMDEWEYEDGAEIAPCKPDPTVTVHQDVLRVTDEELAFYKEMFQSNGIEGVLKLRLHCTSCGRHIGAAPNYIHLGNRHKVLRVLTCNRCRSFYGIGQFTKDSDGSELYCRWCGQGGQVICCSSCPNVFCQPCIRRNFGNVQLNTITALNEWACFLCNYKELWPLRAICWALLSYTMKEKKDALTSNDLRKNERLEEDRSKCCGKKQRKRKHPARTRASGSKVNNNLQVNATVQEVDNPDASASAFDESIDFGDHFLFGGENFENSPDISNVEGHQENASEEDDYLDLSQFVQPILEEKSPSHPRNAPVATSSRPTPQLAPINRNYRPLAPKPIVKPKTKAKTFQPPGTVAQQVMTSAGPRILIRQGNLLQPGLEPINSQPNRINVPVQSATVSRPIFTSNSQGQPQLKSRNPSNFLSNMDGVRSMEQLQSLNQVPWFRDGIDSIRAVGFALNKRIRDLEARFHSLKNKQDVEKVMVLGKKLDRLSKKTDQRFKQITSTIQSQCRSWAYKNGGDPFNSYNEAPSDWDDDMELSKPLEKVMIPVNASALQSSGIRPGLLLRPCAPPPLVRVNSPLPFQGRFPQVSMQPRPRAPGPVFVRGQVLPVRTVFRGGNQHPAPRSRFPLHNPAYRFKQIQSNPRPVVPLVAQNDVLRVGAFINQRNGPNSVSISLTPSKRPRLDSDSDSDSDIVVCPTVPELLKMHNVKPCRVRLEKCDDFIVSFLEKQQQIRSESENTIAVPQSCIIEEEVISSGNPFISEVETTLLVSNINESIENDNIVSLNDTTNSTNQAAKADSDDDIEIISEVTT</sequence>
<dbReference type="CTD" id="118"/>
<evidence type="ECO:0000256" key="10">
    <source>
        <dbReference type="ARBA" id="ARBA00023125"/>
    </source>
</evidence>
<comment type="catalytic activity">
    <reaction evidence="13">
        <text>ATP + H2O = ADP + phosphate + H(+)</text>
        <dbReference type="Rhea" id="RHEA:13065"/>
        <dbReference type="ChEBI" id="CHEBI:15377"/>
        <dbReference type="ChEBI" id="CHEBI:15378"/>
        <dbReference type="ChEBI" id="CHEBI:30616"/>
        <dbReference type="ChEBI" id="CHEBI:43474"/>
        <dbReference type="ChEBI" id="CHEBI:456216"/>
        <dbReference type="EC" id="3.6.4.12"/>
    </reaction>
</comment>
<evidence type="ECO:0000256" key="14">
    <source>
        <dbReference type="SAM" id="MobiDB-lite"/>
    </source>
</evidence>
<gene>
    <name evidence="17 18" type="primary">LOC113211824</name>
</gene>
<dbReference type="InterPro" id="IPR013083">
    <property type="entry name" value="Znf_RING/FYVE/PHD"/>
</dbReference>
<evidence type="ECO:0000256" key="7">
    <source>
        <dbReference type="ARBA" id="ARBA00022801"/>
    </source>
</evidence>
<keyword evidence="16" id="KW-1185">Reference proteome</keyword>
<evidence type="ECO:0000259" key="15">
    <source>
        <dbReference type="PROSITE" id="PS51533"/>
    </source>
</evidence>
<evidence type="ECO:0000256" key="3">
    <source>
        <dbReference type="ARBA" id="ARBA00022723"/>
    </source>
</evidence>
<dbReference type="OrthoDB" id="6286493at2759"/>
<keyword evidence="10" id="KW-0238">DNA-binding</keyword>
<comment type="similarity">
    <text evidence="2">Belongs to the SNF2/RAD54 helicase family.</text>
</comment>
<feature type="compositionally biased region" description="Basic residues" evidence="14">
    <location>
        <begin position="822"/>
        <end position="835"/>
    </location>
</feature>
<dbReference type="GO" id="GO:0016787">
    <property type="term" value="F:hydrolase activity"/>
    <property type="evidence" value="ECO:0007669"/>
    <property type="project" value="UniProtKB-KW"/>
</dbReference>
<evidence type="ECO:0000256" key="6">
    <source>
        <dbReference type="ARBA" id="ARBA00022771"/>
    </source>
</evidence>
<dbReference type="SUPFAM" id="SSF57903">
    <property type="entry name" value="FYVE/PHD zinc finger"/>
    <property type="match status" value="1"/>
</dbReference>
<evidence type="ECO:0000313" key="18">
    <source>
        <dbReference type="RefSeq" id="XP_026286111.1"/>
    </source>
</evidence>
<dbReference type="RefSeq" id="XP_026286111.1">
    <property type="nucleotide sequence ID" value="XM_026430326.2"/>
</dbReference>
<dbReference type="GO" id="GO:0008270">
    <property type="term" value="F:zinc ion binding"/>
    <property type="evidence" value="ECO:0007669"/>
    <property type="project" value="UniProtKB-KW"/>
</dbReference>
<keyword evidence="11" id="KW-0234">DNA repair</keyword>
<keyword evidence="3" id="KW-0479">Metal-binding</keyword>
<keyword evidence="4" id="KW-0547">Nucleotide-binding</keyword>
<dbReference type="CDD" id="cd11726">
    <property type="entry name" value="ADDz_ATRX"/>
    <property type="match status" value="1"/>
</dbReference>
<dbReference type="GO" id="GO:0031297">
    <property type="term" value="P:replication fork processing"/>
    <property type="evidence" value="ECO:0007669"/>
    <property type="project" value="TreeGrafter"/>
</dbReference>
<dbReference type="Gene3D" id="3.30.40.10">
    <property type="entry name" value="Zinc/RING finger domain, C3HC4 (zinc finger)"/>
    <property type="match status" value="1"/>
</dbReference>
<feature type="region of interest" description="Disordered" evidence="14">
    <location>
        <begin position="918"/>
        <end position="953"/>
    </location>
</feature>